<organism evidence="2 3">
    <name type="scientific">Parasitella parasitica</name>
    <dbReference type="NCBI Taxonomy" id="35722"/>
    <lineage>
        <taxon>Eukaryota</taxon>
        <taxon>Fungi</taxon>
        <taxon>Fungi incertae sedis</taxon>
        <taxon>Mucoromycota</taxon>
        <taxon>Mucoromycotina</taxon>
        <taxon>Mucoromycetes</taxon>
        <taxon>Mucorales</taxon>
        <taxon>Mucorineae</taxon>
        <taxon>Mucoraceae</taxon>
        <taxon>Parasitella</taxon>
    </lineage>
</organism>
<dbReference type="Proteomes" id="UP000054107">
    <property type="component" value="Unassembled WGS sequence"/>
</dbReference>
<sequence>MTHLSTRISTMQMGFMPNQSIGEQGMTVQCLREISTTSASSTTALLLDQEKAYDRVHLGYLKACMEVFHIPTALTTTAIINLFSSTTSTVNVNGYLSPSFQQRRRLRQGDPLIPLLFNIAFDPLLRALHNNSLLASFDIPRETNQPMTPSSPSPNKVLAYADDTMVFLRHPSEFEHLQGIITKYMLASNASLNYTKTQALSLSEQPLPLWRSFLEEQGITAWHDNQAFQTLI</sequence>
<protein>
    <recommendedName>
        <fullName evidence="1">Reverse transcriptase domain-containing protein</fullName>
    </recommendedName>
</protein>
<dbReference type="InterPro" id="IPR000477">
    <property type="entry name" value="RT_dom"/>
</dbReference>
<dbReference type="EMBL" id="LN718995">
    <property type="protein sequence ID" value="CEP07094.1"/>
    <property type="molecule type" value="Genomic_DNA"/>
</dbReference>
<dbReference type="OrthoDB" id="2284440at2759"/>
<name>A0A0B7MW39_9FUNG</name>
<reference evidence="2 3" key="1">
    <citation type="submission" date="2014-09" db="EMBL/GenBank/DDBJ databases">
        <authorList>
            <person name="Ellenberger Sabrina"/>
        </authorList>
    </citation>
    <scope>NUCLEOTIDE SEQUENCE [LARGE SCALE GENOMIC DNA]</scope>
    <source>
        <strain evidence="2 3">CBS 412.66</strain>
    </source>
</reference>
<evidence type="ECO:0000313" key="2">
    <source>
        <dbReference type="EMBL" id="CEP07094.1"/>
    </source>
</evidence>
<dbReference type="AlphaFoldDB" id="A0A0B7MW39"/>
<evidence type="ECO:0000259" key="1">
    <source>
        <dbReference type="PROSITE" id="PS50878"/>
    </source>
</evidence>
<dbReference type="InterPro" id="IPR043502">
    <property type="entry name" value="DNA/RNA_pol_sf"/>
</dbReference>
<dbReference type="PROSITE" id="PS50878">
    <property type="entry name" value="RT_POL"/>
    <property type="match status" value="1"/>
</dbReference>
<dbReference type="STRING" id="35722.A0A0B7MW39"/>
<proteinExistence type="predicted"/>
<gene>
    <name evidence="2" type="primary">PARPA_00365.1 scaffold 662</name>
</gene>
<dbReference type="Pfam" id="PF00078">
    <property type="entry name" value="RVT_1"/>
    <property type="match status" value="1"/>
</dbReference>
<keyword evidence="3" id="KW-1185">Reference proteome</keyword>
<dbReference type="PANTHER" id="PTHR19446">
    <property type="entry name" value="REVERSE TRANSCRIPTASES"/>
    <property type="match status" value="1"/>
</dbReference>
<evidence type="ECO:0000313" key="3">
    <source>
        <dbReference type="Proteomes" id="UP000054107"/>
    </source>
</evidence>
<feature type="domain" description="Reverse transcriptase" evidence="1">
    <location>
        <begin position="1"/>
        <end position="215"/>
    </location>
</feature>
<dbReference type="SUPFAM" id="SSF56672">
    <property type="entry name" value="DNA/RNA polymerases"/>
    <property type="match status" value="1"/>
</dbReference>
<accession>A0A0B7MW39</accession>